<organism evidence="4 5">
    <name type="scientific">Bacteroides caccae</name>
    <dbReference type="NCBI Taxonomy" id="47678"/>
    <lineage>
        <taxon>Bacteria</taxon>
        <taxon>Pseudomonadati</taxon>
        <taxon>Bacteroidota</taxon>
        <taxon>Bacteroidia</taxon>
        <taxon>Bacteroidales</taxon>
        <taxon>Bacteroidaceae</taxon>
        <taxon>Bacteroides</taxon>
    </lineage>
</organism>
<comment type="similarity">
    <text evidence="1">Belongs to the TonB-dependent receptor family.</text>
</comment>
<dbReference type="Pfam" id="PF13715">
    <property type="entry name" value="CarbopepD_reg_2"/>
    <property type="match status" value="1"/>
</dbReference>
<evidence type="ECO:0000259" key="2">
    <source>
        <dbReference type="Pfam" id="PF07715"/>
    </source>
</evidence>
<dbReference type="InterPro" id="IPR039426">
    <property type="entry name" value="TonB-dep_rcpt-like"/>
</dbReference>
<evidence type="ECO:0000313" key="6">
    <source>
        <dbReference type="Proteomes" id="UP000095725"/>
    </source>
</evidence>
<keyword evidence="1" id="KW-0472">Membrane</keyword>
<dbReference type="STRING" id="47678.ERS852494_02813"/>
<keyword evidence="1" id="KW-0812">Transmembrane</keyword>
<dbReference type="SUPFAM" id="SSF49464">
    <property type="entry name" value="Carboxypeptidase regulatory domain-like"/>
    <property type="match status" value="1"/>
</dbReference>
<dbReference type="InterPro" id="IPR023997">
    <property type="entry name" value="TonB-dep_OMP_SusC/RagA_CS"/>
</dbReference>
<dbReference type="Gene3D" id="2.60.40.1120">
    <property type="entry name" value="Carboxypeptidase-like, regulatory domain"/>
    <property type="match status" value="1"/>
</dbReference>
<keyword evidence="1" id="KW-1134">Transmembrane beta strand</keyword>
<accession>A0A174Q8L0</accession>
<evidence type="ECO:0000313" key="4">
    <source>
        <dbReference type="EMBL" id="CUP67807.1"/>
    </source>
</evidence>
<evidence type="ECO:0000313" key="3">
    <source>
        <dbReference type="EMBL" id="CUP49825.1"/>
    </source>
</evidence>
<dbReference type="EMBL" id="CZAI01000006">
    <property type="protein sequence ID" value="CUP67807.1"/>
    <property type="molecule type" value="Genomic_DNA"/>
</dbReference>
<protein>
    <submittedName>
        <fullName evidence="4">Putative outer membrane protein</fullName>
    </submittedName>
</protein>
<keyword evidence="1" id="KW-0813">Transport</keyword>
<dbReference type="InterPro" id="IPR037066">
    <property type="entry name" value="Plug_dom_sf"/>
</dbReference>
<dbReference type="InterPro" id="IPR018247">
    <property type="entry name" value="EF_Hand_1_Ca_BS"/>
</dbReference>
<dbReference type="GO" id="GO:0009279">
    <property type="term" value="C:cell outer membrane"/>
    <property type="evidence" value="ECO:0007669"/>
    <property type="project" value="UniProtKB-SubCell"/>
</dbReference>
<gene>
    <name evidence="4" type="ORF">ERS852494_02813</name>
    <name evidence="3" type="ORF">ERS852558_00360</name>
</gene>
<dbReference type="SUPFAM" id="SSF56935">
    <property type="entry name" value="Porins"/>
    <property type="match status" value="1"/>
</dbReference>
<name>A0A174Q8L0_9BACE</name>
<comment type="subcellular location">
    <subcellularLocation>
        <location evidence="1">Cell outer membrane</location>
        <topology evidence="1">Multi-pass membrane protein</topology>
    </subcellularLocation>
</comment>
<feature type="domain" description="TonB-dependent receptor plug" evidence="2">
    <location>
        <begin position="155"/>
        <end position="264"/>
    </location>
</feature>
<dbReference type="InterPro" id="IPR023996">
    <property type="entry name" value="TonB-dep_OMP_SusC/RagA"/>
</dbReference>
<dbReference type="Pfam" id="PF07715">
    <property type="entry name" value="Plug"/>
    <property type="match status" value="1"/>
</dbReference>
<sequence length="1087" mass="121523">MLIEKHKNELLTLLISMMNEKQNCGRILRLLILFCLYGICLPPLHAKQDIASPQQTGKTYTIKGVVLDFNNEPIIGASVFIPGTSIGVATDLDGNYVLKVPANTKNIEFSYIGYEKKVVPFNPKDLNVFRVVTMKEDSGIALEDVTIVAFAKQKKESVLGSVSTIKPAELKTTSSNLTTGFAGKLAGVVAYQRSGEPGEDNAEFFIRGVTTFGTGKADPLILIDNIELTSSDLARLNTDDIASFSILKDATATALYGARGANGVILVTTKEGTEGKMKLSFRVESSFSAPSKEVEIADPLTFMKLHNEAVRTRNPDGALPYLESAIAAREKGLNPMAYPMVDWKDMLFKDFTTNYRGNMSLSGGGRVARYYVALSYSRDNGILKQVPSNLFDNNIKLDKYTVRSNVNINLTKTTELGVRVSGTFDSYQGPIQGGSQVYSQAIKASPVLFPAMYAPDAANQYTNHPMFGNYGTSANYLNPYAEMARGYKEYENTVILAQLELKQDFSFITEGLKGRLLGNVTRTSYYDLQRSYTPFYYALDSYDKKKDEYTLSALNPDLGTDYLGYSPGSKKVGSSLYLEASLSYDRTFVEKHNVSGMLVYTVREGKSGNENTLQKSLPTRNLGLAGRFTYGFSDRYFAEFNFGYNGSERFDKSHRWGFFPSGGLGWVVSNEKFWADKPISKVVNMLKLKGSYGLVGNDNISNNDNRFFYLSEVNMNNSGRGMNFGTNFDEGYNGISISRYANPKIGWEISHKMNVGFELKLFNDLEIQAEYFKERRTNILQERADIPSLMGFQAPIRANIGEAKGQGVDISLDYSHIFNKNLWTTIRGNFTYASSEFSEYEEPDYSATPWRSKIGSKLSQTYGYIAERLFVDDEDVANSPKQQFGEYTAGDIKYKDINRDGIIDEQDIVPIGYPTTPEIIYGFGFSVGYKAFDFNCFFQGSARSSFFISPLRITPFAQPYDPDNELGGKQANNALLQVIANNHWSESNQNMYAFWPRLSDTAISNNNQSSTWWLRDGTFLRMKSAEIGYTLPKRLTSKAKLENLRIYVSGTNLFNISKFKIWDTEMGNNGLGYPVQRVFNVGIQLSL</sequence>
<reference evidence="5 6" key="1">
    <citation type="submission" date="2015-09" db="EMBL/GenBank/DDBJ databases">
        <authorList>
            <consortium name="Pathogen Informatics"/>
        </authorList>
    </citation>
    <scope>NUCLEOTIDE SEQUENCE [LARGE SCALE GENOMIC DNA]</scope>
    <source>
        <strain evidence="4 5">2789STDY5834880</strain>
        <strain evidence="3 6">2789STDY5834946</strain>
    </source>
</reference>
<dbReference type="NCBIfam" id="TIGR04057">
    <property type="entry name" value="SusC_RagA_signa"/>
    <property type="match status" value="1"/>
</dbReference>
<evidence type="ECO:0000256" key="1">
    <source>
        <dbReference type="PROSITE-ProRule" id="PRU01360"/>
    </source>
</evidence>
<dbReference type="PROSITE" id="PS00018">
    <property type="entry name" value="EF_HAND_1"/>
    <property type="match status" value="1"/>
</dbReference>
<dbReference type="Gene3D" id="2.170.130.10">
    <property type="entry name" value="TonB-dependent receptor, plug domain"/>
    <property type="match status" value="1"/>
</dbReference>
<keyword evidence="1" id="KW-0998">Cell outer membrane</keyword>
<dbReference type="PROSITE" id="PS52016">
    <property type="entry name" value="TONB_DEPENDENT_REC_3"/>
    <property type="match status" value="1"/>
</dbReference>
<dbReference type="FunFam" id="2.170.130.10:FF:000003">
    <property type="entry name" value="SusC/RagA family TonB-linked outer membrane protein"/>
    <property type="match status" value="1"/>
</dbReference>
<dbReference type="EMBL" id="CZBL01000001">
    <property type="protein sequence ID" value="CUP49825.1"/>
    <property type="molecule type" value="Genomic_DNA"/>
</dbReference>
<dbReference type="Proteomes" id="UP000095657">
    <property type="component" value="Unassembled WGS sequence"/>
</dbReference>
<proteinExistence type="inferred from homology"/>
<dbReference type="Proteomes" id="UP000095725">
    <property type="component" value="Unassembled WGS sequence"/>
</dbReference>
<dbReference type="InterPro" id="IPR012910">
    <property type="entry name" value="Plug_dom"/>
</dbReference>
<dbReference type="NCBIfam" id="TIGR04056">
    <property type="entry name" value="OMP_RagA_SusC"/>
    <property type="match status" value="1"/>
</dbReference>
<dbReference type="AlphaFoldDB" id="A0A174Q8L0"/>
<evidence type="ECO:0000313" key="5">
    <source>
        <dbReference type="Proteomes" id="UP000095657"/>
    </source>
</evidence>
<dbReference type="InterPro" id="IPR008969">
    <property type="entry name" value="CarboxyPept-like_regulatory"/>
</dbReference>